<evidence type="ECO:0000313" key="6">
    <source>
        <dbReference type="Proteomes" id="UP000320888"/>
    </source>
</evidence>
<dbReference type="InterPro" id="IPR036390">
    <property type="entry name" value="WH_DNA-bd_sf"/>
</dbReference>
<dbReference type="Pfam" id="PF00392">
    <property type="entry name" value="GntR"/>
    <property type="match status" value="2"/>
</dbReference>
<keyword evidence="3" id="KW-0804">Transcription</keyword>
<dbReference type="CDD" id="cd07377">
    <property type="entry name" value="WHTH_GntR"/>
    <property type="match status" value="2"/>
</dbReference>
<keyword evidence="6" id="KW-1185">Reference proteome</keyword>
<evidence type="ECO:0000256" key="3">
    <source>
        <dbReference type="ARBA" id="ARBA00023163"/>
    </source>
</evidence>
<dbReference type="PROSITE" id="PS50949">
    <property type="entry name" value="HTH_GNTR"/>
    <property type="match status" value="2"/>
</dbReference>
<dbReference type="OrthoDB" id="3532720at2"/>
<dbReference type="InterPro" id="IPR050679">
    <property type="entry name" value="Bact_HTH_transcr_reg"/>
</dbReference>
<dbReference type="PANTHER" id="PTHR44846">
    <property type="entry name" value="MANNOSYL-D-GLYCERATE TRANSPORT/METABOLISM SYSTEM REPRESSOR MNGR-RELATED"/>
    <property type="match status" value="1"/>
</dbReference>
<reference evidence="5 6" key="1">
    <citation type="submission" date="2019-07" db="EMBL/GenBank/DDBJ databases">
        <title>Draft genome for Streptomyces benahoarensis MZ03-48.</title>
        <authorList>
            <person name="Gonzalez-Pimentel J.L."/>
        </authorList>
    </citation>
    <scope>NUCLEOTIDE SEQUENCE [LARGE SCALE GENOMIC DNA]</scope>
    <source>
        <strain evidence="5 6">MZ03-48</strain>
    </source>
</reference>
<organism evidence="5 6">
    <name type="scientific">Streptomyces benahoarensis</name>
    <dbReference type="NCBI Taxonomy" id="2595054"/>
    <lineage>
        <taxon>Bacteria</taxon>
        <taxon>Bacillati</taxon>
        <taxon>Actinomycetota</taxon>
        <taxon>Actinomycetes</taxon>
        <taxon>Kitasatosporales</taxon>
        <taxon>Streptomycetaceae</taxon>
        <taxon>Streptomyces</taxon>
    </lineage>
</organism>
<proteinExistence type="predicted"/>
<sequence>MPGVSPRGTYLVIADALRKKIANGAFEEEGIPSEAALMRTHGVARTTVRRALEKLEQEGLIHSVPGVGRVPGAGAERRPLLGRITDFITAQGLAVGDPLPSEARLCEEFSVSRTALRSALSVLEGQGVLQAVHGKGRTIRALPPNTPDS</sequence>
<dbReference type="InterPro" id="IPR036388">
    <property type="entry name" value="WH-like_DNA-bd_sf"/>
</dbReference>
<evidence type="ECO:0000313" key="5">
    <source>
        <dbReference type="EMBL" id="TSB41811.1"/>
    </source>
</evidence>
<dbReference type="GO" id="GO:0003700">
    <property type="term" value="F:DNA-binding transcription factor activity"/>
    <property type="evidence" value="ECO:0007669"/>
    <property type="project" value="InterPro"/>
</dbReference>
<accession>A0A553ZK10</accession>
<feature type="domain" description="HTH gntR-type" evidence="4">
    <location>
        <begin position="7"/>
        <end position="78"/>
    </location>
</feature>
<dbReference type="GO" id="GO:0003677">
    <property type="term" value="F:DNA binding"/>
    <property type="evidence" value="ECO:0007669"/>
    <property type="project" value="UniProtKB-KW"/>
</dbReference>
<dbReference type="Proteomes" id="UP000320888">
    <property type="component" value="Unassembled WGS sequence"/>
</dbReference>
<dbReference type="GO" id="GO:0045892">
    <property type="term" value="P:negative regulation of DNA-templated transcription"/>
    <property type="evidence" value="ECO:0007669"/>
    <property type="project" value="TreeGrafter"/>
</dbReference>
<dbReference type="PRINTS" id="PR00035">
    <property type="entry name" value="HTHGNTR"/>
</dbReference>
<gene>
    <name evidence="5" type="ORF">FNZ23_11895</name>
</gene>
<evidence type="ECO:0000256" key="2">
    <source>
        <dbReference type="ARBA" id="ARBA00023125"/>
    </source>
</evidence>
<protein>
    <submittedName>
        <fullName evidence="5">Winged helix-turn-helix transcriptional regulator</fullName>
    </submittedName>
</protein>
<evidence type="ECO:0000256" key="1">
    <source>
        <dbReference type="ARBA" id="ARBA00023015"/>
    </source>
</evidence>
<dbReference type="InterPro" id="IPR000524">
    <property type="entry name" value="Tscrpt_reg_HTH_GntR"/>
</dbReference>
<dbReference type="Gene3D" id="1.10.10.10">
    <property type="entry name" value="Winged helix-like DNA-binding domain superfamily/Winged helix DNA-binding domain"/>
    <property type="match status" value="2"/>
</dbReference>
<dbReference type="AlphaFoldDB" id="A0A553ZK10"/>
<feature type="domain" description="HTH gntR-type" evidence="4">
    <location>
        <begin position="74"/>
        <end position="142"/>
    </location>
</feature>
<dbReference type="EMBL" id="VKLS01000110">
    <property type="protein sequence ID" value="TSB41811.1"/>
    <property type="molecule type" value="Genomic_DNA"/>
</dbReference>
<comment type="caution">
    <text evidence="5">The sequence shown here is derived from an EMBL/GenBank/DDBJ whole genome shotgun (WGS) entry which is preliminary data.</text>
</comment>
<keyword evidence="1" id="KW-0805">Transcription regulation</keyword>
<name>A0A553ZK10_9ACTN</name>
<dbReference type="PANTHER" id="PTHR44846:SF17">
    <property type="entry name" value="GNTR-FAMILY TRANSCRIPTIONAL REGULATOR"/>
    <property type="match status" value="1"/>
</dbReference>
<evidence type="ECO:0000259" key="4">
    <source>
        <dbReference type="PROSITE" id="PS50949"/>
    </source>
</evidence>
<keyword evidence="2" id="KW-0238">DNA-binding</keyword>
<dbReference type="SUPFAM" id="SSF46785">
    <property type="entry name" value="Winged helix' DNA-binding domain"/>
    <property type="match status" value="2"/>
</dbReference>
<dbReference type="SMART" id="SM00345">
    <property type="entry name" value="HTH_GNTR"/>
    <property type="match status" value="2"/>
</dbReference>